<accession>A0ABW1JLJ8</accession>
<proteinExistence type="predicted"/>
<organism evidence="1 2">
    <name type="scientific">Nocardia lasii</name>
    <dbReference type="NCBI Taxonomy" id="1616107"/>
    <lineage>
        <taxon>Bacteria</taxon>
        <taxon>Bacillati</taxon>
        <taxon>Actinomycetota</taxon>
        <taxon>Actinomycetes</taxon>
        <taxon>Mycobacteriales</taxon>
        <taxon>Nocardiaceae</taxon>
        <taxon>Nocardia</taxon>
    </lineage>
</organism>
<evidence type="ECO:0000313" key="1">
    <source>
        <dbReference type="EMBL" id="MFC6009553.1"/>
    </source>
</evidence>
<dbReference type="RefSeq" id="WP_378598059.1">
    <property type="nucleotide sequence ID" value="NZ_JBHSQN010000001.1"/>
</dbReference>
<dbReference type="Proteomes" id="UP001596223">
    <property type="component" value="Unassembled WGS sequence"/>
</dbReference>
<sequence length="52" mass="6062">MLIVLAEAVHTFSDWQDRLRLAANHRDNWGLVQLVCLSTDEQLREWLVGADR</sequence>
<name>A0ABW1JLJ8_9NOCA</name>
<comment type="caution">
    <text evidence="1">The sequence shown here is derived from an EMBL/GenBank/DDBJ whole genome shotgun (WGS) entry which is preliminary data.</text>
</comment>
<evidence type="ECO:0000313" key="2">
    <source>
        <dbReference type="Proteomes" id="UP001596223"/>
    </source>
</evidence>
<reference evidence="2" key="1">
    <citation type="journal article" date="2019" name="Int. J. Syst. Evol. Microbiol.">
        <title>The Global Catalogue of Microorganisms (GCM) 10K type strain sequencing project: providing services to taxonomists for standard genome sequencing and annotation.</title>
        <authorList>
            <consortium name="The Broad Institute Genomics Platform"/>
            <consortium name="The Broad Institute Genome Sequencing Center for Infectious Disease"/>
            <person name="Wu L."/>
            <person name="Ma J."/>
        </authorList>
    </citation>
    <scope>NUCLEOTIDE SEQUENCE [LARGE SCALE GENOMIC DNA]</scope>
    <source>
        <strain evidence="2">CCUG 36956</strain>
    </source>
</reference>
<dbReference type="EMBL" id="JBHSQN010000001">
    <property type="protein sequence ID" value="MFC6009553.1"/>
    <property type="molecule type" value="Genomic_DNA"/>
</dbReference>
<keyword evidence="2" id="KW-1185">Reference proteome</keyword>
<protein>
    <submittedName>
        <fullName evidence="1">Uncharacterized protein</fullName>
    </submittedName>
</protein>
<gene>
    <name evidence="1" type="ORF">ACFP3H_00660</name>
</gene>